<dbReference type="EMBL" id="UZAH01030214">
    <property type="protein sequence ID" value="VDP09706.1"/>
    <property type="molecule type" value="Genomic_DNA"/>
</dbReference>
<reference evidence="1 2" key="1">
    <citation type="submission" date="2018-11" db="EMBL/GenBank/DDBJ databases">
        <authorList>
            <consortium name="Pathogen Informatics"/>
        </authorList>
    </citation>
    <scope>NUCLEOTIDE SEQUENCE [LARGE SCALE GENOMIC DNA]</scope>
</reference>
<evidence type="ECO:0000313" key="1">
    <source>
        <dbReference type="EMBL" id="VDP09706.1"/>
    </source>
</evidence>
<dbReference type="AlphaFoldDB" id="A0A183G7F6"/>
<reference evidence="3" key="2">
    <citation type="submission" date="2019-09" db="UniProtKB">
        <authorList>
            <consortium name="WormBaseParasite"/>
        </authorList>
    </citation>
    <scope>IDENTIFICATION</scope>
</reference>
<evidence type="ECO:0000313" key="3">
    <source>
        <dbReference type="WBParaSite" id="HPBE_0001771801-mRNA-1"/>
    </source>
</evidence>
<dbReference type="OrthoDB" id="410701at2759"/>
<name>A0A183G7F6_HELPZ</name>
<gene>
    <name evidence="1" type="ORF">HPBE_LOCUS17717</name>
</gene>
<evidence type="ECO:0000313" key="2">
    <source>
        <dbReference type="Proteomes" id="UP000050761"/>
    </source>
</evidence>
<sequence length="114" mass="13223">MLGRIYSTRGRRGVCVRTHFWCSVVLKGSRLFEMRRVAVEPVGDAVLCHQVIHCSPLKLLLDSIENQFKAALSCDDKVTFFFQVVDYKWVVREEFWSTVPSKKYKSCVNSVFLE</sequence>
<keyword evidence="2" id="KW-1185">Reference proteome</keyword>
<proteinExistence type="predicted"/>
<dbReference type="Proteomes" id="UP000050761">
    <property type="component" value="Unassembled WGS sequence"/>
</dbReference>
<dbReference type="WBParaSite" id="HPBE_0001771801-mRNA-1">
    <property type="protein sequence ID" value="HPBE_0001771801-mRNA-1"/>
    <property type="gene ID" value="HPBE_0001771801"/>
</dbReference>
<accession>A0A183G7F6</accession>
<protein>
    <submittedName>
        <fullName evidence="3">RUN domain-containing protein</fullName>
    </submittedName>
</protein>
<organism evidence="2 3">
    <name type="scientific">Heligmosomoides polygyrus</name>
    <name type="common">Parasitic roundworm</name>
    <dbReference type="NCBI Taxonomy" id="6339"/>
    <lineage>
        <taxon>Eukaryota</taxon>
        <taxon>Metazoa</taxon>
        <taxon>Ecdysozoa</taxon>
        <taxon>Nematoda</taxon>
        <taxon>Chromadorea</taxon>
        <taxon>Rhabditida</taxon>
        <taxon>Rhabditina</taxon>
        <taxon>Rhabditomorpha</taxon>
        <taxon>Strongyloidea</taxon>
        <taxon>Heligmosomidae</taxon>
        <taxon>Heligmosomoides</taxon>
    </lineage>
</organism>
<accession>A0A3P8ERC6</accession>